<reference evidence="7 8" key="1">
    <citation type="submission" date="2020-10" db="EMBL/GenBank/DDBJ databases">
        <title>Pygocentrus nattereri (red-bellied piranha) genome, fPygNat1, primary haplotype.</title>
        <authorList>
            <person name="Myers G."/>
            <person name="Meyer A."/>
            <person name="Karagic N."/>
            <person name="Pippel M."/>
            <person name="Winkler S."/>
            <person name="Tracey A."/>
            <person name="Wood J."/>
            <person name="Formenti G."/>
            <person name="Howe K."/>
            <person name="Fedrigo O."/>
            <person name="Jarvis E.D."/>
        </authorList>
    </citation>
    <scope>NUCLEOTIDE SEQUENCE [LARGE SCALE GENOMIC DNA]</scope>
</reference>
<dbReference type="SUPFAM" id="SSF48726">
    <property type="entry name" value="Immunoglobulin"/>
    <property type="match status" value="4"/>
</dbReference>
<dbReference type="OMA" id="YPNDRNR"/>
<dbReference type="Pfam" id="PF13895">
    <property type="entry name" value="Ig_2"/>
    <property type="match status" value="3"/>
</dbReference>
<feature type="domain" description="Ig-like" evidence="6">
    <location>
        <begin position="126"/>
        <end position="207"/>
    </location>
</feature>
<reference evidence="7" key="2">
    <citation type="submission" date="2025-08" db="UniProtKB">
        <authorList>
            <consortium name="Ensembl"/>
        </authorList>
    </citation>
    <scope>IDENTIFICATION</scope>
</reference>
<organism evidence="7 8">
    <name type="scientific">Pygocentrus nattereri</name>
    <name type="common">Red-bellied piranha</name>
    <dbReference type="NCBI Taxonomy" id="42514"/>
    <lineage>
        <taxon>Eukaryota</taxon>
        <taxon>Metazoa</taxon>
        <taxon>Chordata</taxon>
        <taxon>Craniata</taxon>
        <taxon>Vertebrata</taxon>
        <taxon>Euteleostomi</taxon>
        <taxon>Actinopterygii</taxon>
        <taxon>Neopterygii</taxon>
        <taxon>Teleostei</taxon>
        <taxon>Ostariophysi</taxon>
        <taxon>Characiformes</taxon>
        <taxon>Characoidei</taxon>
        <taxon>Pygocentrus</taxon>
    </lineage>
</organism>
<keyword evidence="8" id="KW-1185">Reference proteome</keyword>
<dbReference type="SMART" id="SM00409">
    <property type="entry name" value="IG"/>
    <property type="match status" value="4"/>
</dbReference>
<reference evidence="7" key="3">
    <citation type="submission" date="2025-09" db="UniProtKB">
        <authorList>
            <consortium name="Ensembl"/>
        </authorList>
    </citation>
    <scope>IDENTIFICATION</scope>
</reference>
<keyword evidence="5" id="KW-0472">Membrane</keyword>
<dbReference type="InterPro" id="IPR003598">
    <property type="entry name" value="Ig_sub2"/>
</dbReference>
<keyword evidence="5" id="KW-0812">Transmembrane</keyword>
<sequence length="414" mass="46248">MVVRYNSTQPLSFDILSVYVWGVDYNSKSICAVKGSTVTMYCTYTYPRRYWVRKAFWTKEWGQGSEPRDLSEDPEYRGRVKYIGDKQHNCTLRLSDVTENDQRRYYFRFLTHEPGGRYQGADGVYLSVTDLQVEVPERVKEGDKVTLTCKTSCSLSDRPTFTWYRNGRYLSSSTDQLHLQPVSRENKDRYRCAVLGQKLHSPEVTLNVRYGPKSISVSISPTGEIVEGSSVNLTCSSDGNPPVEYNWFKGTSSVGKGETFTMKKISSVDSGEYKCRSSNEHGNKYSEALTLNVLYPPKSISVSISPSAEGSSVNLTCSSDANPPVQNYTWFKEGGSSPVGYGHRYTALQSGSYYCEAHNEHGSQKSAAVTVTVKGVSIAVLFAFLGMAAGCGCLFAIIAVLYVRVNIVHHYYQK</sequence>
<name>A0A3B4D8U9_PYGNA</name>
<evidence type="ECO:0000256" key="3">
    <source>
        <dbReference type="ARBA" id="ARBA00045430"/>
    </source>
</evidence>
<dbReference type="GeneTree" id="ENSGT01010000222294"/>
<feature type="domain" description="Ig-like" evidence="6">
    <location>
        <begin position="296"/>
        <end position="370"/>
    </location>
</feature>
<dbReference type="Ensembl" id="ENSPNAT00000039727.2">
    <property type="protein sequence ID" value="ENSPNAP00000019930.2"/>
    <property type="gene ID" value="ENSPNAG00000004081.2"/>
</dbReference>
<dbReference type="InterPro" id="IPR036179">
    <property type="entry name" value="Ig-like_dom_sf"/>
</dbReference>
<dbReference type="InterPro" id="IPR003599">
    <property type="entry name" value="Ig_sub"/>
</dbReference>
<proteinExistence type="predicted"/>
<feature type="domain" description="Ig-like" evidence="6">
    <location>
        <begin position="212"/>
        <end position="290"/>
    </location>
</feature>
<feature type="transmembrane region" description="Helical" evidence="5">
    <location>
        <begin position="378"/>
        <end position="403"/>
    </location>
</feature>
<gene>
    <name evidence="7" type="primary">CD22</name>
</gene>
<evidence type="ECO:0000256" key="1">
    <source>
        <dbReference type="ARBA" id="ARBA00040106"/>
    </source>
</evidence>
<dbReference type="PANTHER" id="PTHR46013:SF4">
    <property type="entry name" value="B-CELL RECEPTOR CD22-RELATED"/>
    <property type="match status" value="1"/>
</dbReference>
<dbReference type="InterPro" id="IPR007110">
    <property type="entry name" value="Ig-like_dom"/>
</dbReference>
<dbReference type="PANTHER" id="PTHR46013">
    <property type="entry name" value="VASCULAR CELL ADHESION MOLECULE 1"/>
    <property type="match status" value="1"/>
</dbReference>
<dbReference type="InterPro" id="IPR056386">
    <property type="entry name" value="Ig_CD22"/>
</dbReference>
<dbReference type="Proteomes" id="UP001501920">
    <property type="component" value="Chromosome 12"/>
</dbReference>
<dbReference type="SMART" id="SM00408">
    <property type="entry name" value="IGc2"/>
    <property type="match status" value="3"/>
</dbReference>
<evidence type="ECO:0000256" key="4">
    <source>
        <dbReference type="ARBA" id="ARBA00046458"/>
    </source>
</evidence>
<dbReference type="InterPro" id="IPR013783">
    <property type="entry name" value="Ig-like_fold"/>
</dbReference>
<accession>A0A3B4D8U9</accession>
<evidence type="ECO:0000313" key="8">
    <source>
        <dbReference type="Proteomes" id="UP001501920"/>
    </source>
</evidence>
<keyword evidence="5" id="KW-1133">Transmembrane helix</keyword>
<dbReference type="AlphaFoldDB" id="A0A3B4D8U9"/>
<evidence type="ECO:0000256" key="5">
    <source>
        <dbReference type="SAM" id="Phobius"/>
    </source>
</evidence>
<comment type="function">
    <text evidence="3">Most highly expressed siglec (sialic acid-binding immunoglobulin-like lectin) on B-cells that plays a role in various aspects of B-cell biology including differentiation, antigen presentation, and trafficking to bone marrow. Binds to alpha 2,6-linked sialic acid residues of surface molecules such as CD22 itself, CD45 and IgM in a cis configuration. Can also bind to ligands on other cells as an adhesion molecule in a trans configuration. Acts as an inhibitory coreceptor on the surface of B-cells and inhibits B-cell receptor induced signaling, characterized by inhibition of the calcium mobilization and cellular activation. Mechanistically, the immunoreceptor tyrosine-based inhibitory motif domain is phosphorylated by the Src kinase LYN, which in turn leads to the recruitment of the protein tyrosine phosphatase 1/PTPN6, leading to the negative regulation of BCR signaling. If this negative signaling from is of sufficient strength, apoptosis of the B-cell can be induced.</text>
</comment>
<comment type="subunit">
    <text evidence="4">Predominantly monomer of isoform CD22-beta. Also found as heterodimer of isoform CD22-beta and a shorter isoform. Interacts with PTPN6/SHP-1, LYN, SYK, PIK3R1/PIK3R2 and PLCG1 upon phosphorylation. Interacts with GRB2, INPP5D and SHC1 upon phosphorylation. May form a complex with INPP5D/SHIP, GRB2 and SHC1.</text>
</comment>
<evidence type="ECO:0000313" key="7">
    <source>
        <dbReference type="Ensembl" id="ENSPNAP00000019930.2"/>
    </source>
</evidence>
<dbReference type="Gene3D" id="2.60.40.10">
    <property type="entry name" value="Immunoglobulins"/>
    <property type="match status" value="4"/>
</dbReference>
<protein>
    <recommendedName>
        <fullName evidence="1">B-cell receptor CD22</fullName>
    </recommendedName>
    <alternativeName>
        <fullName evidence="2">Sialic acid-binding Ig-like lectin 2</fullName>
    </alternativeName>
</protein>
<evidence type="ECO:0000259" key="6">
    <source>
        <dbReference type="PROSITE" id="PS50835"/>
    </source>
</evidence>
<evidence type="ECO:0000256" key="2">
    <source>
        <dbReference type="ARBA" id="ARBA00041781"/>
    </source>
</evidence>
<dbReference type="Pfam" id="PF24518">
    <property type="entry name" value="Ig_CD22"/>
    <property type="match status" value="1"/>
</dbReference>
<dbReference type="PROSITE" id="PS50835">
    <property type="entry name" value="IG_LIKE"/>
    <property type="match status" value="3"/>
</dbReference>